<protein>
    <submittedName>
        <fullName evidence="2">M90 family metallopeptidase</fullName>
    </submittedName>
</protein>
<dbReference type="InterPro" id="IPR024079">
    <property type="entry name" value="MetalloPept_cat_dom_sf"/>
</dbReference>
<dbReference type="RefSeq" id="WP_311659049.1">
    <property type="nucleotide sequence ID" value="NZ_JAVRHY010000008.1"/>
</dbReference>
<proteinExistence type="predicted"/>
<evidence type="ECO:0000313" key="2">
    <source>
        <dbReference type="EMBL" id="MDT0618831.1"/>
    </source>
</evidence>
<dbReference type="InterPro" id="IPR042252">
    <property type="entry name" value="MtfA_N"/>
</dbReference>
<evidence type="ECO:0000256" key="1">
    <source>
        <dbReference type="SAM" id="Phobius"/>
    </source>
</evidence>
<gene>
    <name evidence="2" type="ORF">RM531_10130</name>
</gene>
<dbReference type="SUPFAM" id="SSF55486">
    <property type="entry name" value="Metalloproteases ('zincins'), catalytic domain"/>
    <property type="match status" value="1"/>
</dbReference>
<reference evidence="2 3" key="1">
    <citation type="submission" date="2023-09" db="EMBL/GenBank/DDBJ databases">
        <authorList>
            <person name="Rey-Velasco X."/>
        </authorList>
    </citation>
    <scope>NUCLEOTIDE SEQUENCE [LARGE SCALE GENOMIC DNA]</scope>
    <source>
        <strain evidence="2 3">P385</strain>
    </source>
</reference>
<dbReference type="Pfam" id="PF06167">
    <property type="entry name" value="Peptidase_M90"/>
    <property type="match status" value="1"/>
</dbReference>
<feature type="transmembrane region" description="Helical" evidence="1">
    <location>
        <begin position="6"/>
        <end position="24"/>
    </location>
</feature>
<evidence type="ECO:0000313" key="3">
    <source>
        <dbReference type="Proteomes" id="UP001259982"/>
    </source>
</evidence>
<comment type="caution">
    <text evidence="2">The sequence shown here is derived from an EMBL/GenBank/DDBJ whole genome shotgun (WGS) entry which is preliminary data.</text>
</comment>
<dbReference type="Proteomes" id="UP001259982">
    <property type="component" value="Unassembled WGS sequence"/>
</dbReference>
<accession>A0ABU3B8N7</accession>
<keyword evidence="1" id="KW-0472">Membrane</keyword>
<sequence>MTVAELAGWSLVVLAIGFALWLLVHPWHERRRQPRGAAARLTPAQQQALADIAPGLPPLTPLLRDRLATRVAAFLADTRFHGAGGFVVDDACRVAIAAQACLLRLQPDADGYPAVRDIVMYPDAFWVHHEAPDELGLVDDEPDLLAGEAWDAGRVVLSWSDVQAALEGDPVNVVVHEFAHQLDFDRPDTTGAPPMDDYREWSTVMREHFDDLRETGSPVLDPYGSENPAEFFAVAVETYIQNGADLARAHPDLYRLLDAYFGLGTAGPSRSLDSGAGSPG</sequence>
<keyword evidence="1" id="KW-0812">Transmembrane</keyword>
<name>A0ABU3B8N7_9GAMM</name>
<dbReference type="PANTHER" id="PTHR30164">
    <property type="entry name" value="MTFA PEPTIDASE"/>
    <property type="match status" value="1"/>
</dbReference>
<dbReference type="InterPro" id="IPR010384">
    <property type="entry name" value="MtfA_fam"/>
</dbReference>
<dbReference type="Gene3D" id="3.40.390.10">
    <property type="entry name" value="Collagenase (Catalytic Domain)"/>
    <property type="match status" value="1"/>
</dbReference>
<keyword evidence="3" id="KW-1185">Reference proteome</keyword>
<dbReference type="Gene3D" id="1.10.472.150">
    <property type="entry name" value="Glucose-regulated metallo-peptidase M90, N-terminal domain"/>
    <property type="match status" value="1"/>
</dbReference>
<keyword evidence="1" id="KW-1133">Transmembrane helix</keyword>
<dbReference type="PANTHER" id="PTHR30164:SF2">
    <property type="entry name" value="PROTEIN MTFA"/>
    <property type="match status" value="1"/>
</dbReference>
<organism evidence="2 3">
    <name type="scientific">Spectribacter acetivorans</name>
    <dbReference type="NCBI Taxonomy" id="3075603"/>
    <lineage>
        <taxon>Bacteria</taxon>
        <taxon>Pseudomonadati</taxon>
        <taxon>Pseudomonadota</taxon>
        <taxon>Gammaproteobacteria</taxon>
        <taxon>Salinisphaerales</taxon>
        <taxon>Salinisphaeraceae</taxon>
        <taxon>Spectribacter</taxon>
    </lineage>
</organism>
<dbReference type="EMBL" id="JAVRHY010000008">
    <property type="protein sequence ID" value="MDT0618831.1"/>
    <property type="molecule type" value="Genomic_DNA"/>
</dbReference>
<dbReference type="CDD" id="cd20169">
    <property type="entry name" value="Peptidase_M90_mtfA"/>
    <property type="match status" value="1"/>
</dbReference>